<protein>
    <submittedName>
        <fullName evidence="1">Uncharacterized protein</fullName>
    </submittedName>
</protein>
<name>E4YW04_OIKDI</name>
<dbReference type="Proteomes" id="UP000011014">
    <property type="component" value="Unassembled WGS sequence"/>
</dbReference>
<gene>
    <name evidence="1" type="ORF">GSOID_T00020216001</name>
</gene>
<accession>E4YW04</accession>
<dbReference type="EMBL" id="FN655599">
    <property type="protein sequence ID" value="CBY39639.1"/>
    <property type="molecule type" value="Genomic_DNA"/>
</dbReference>
<organism evidence="1">
    <name type="scientific">Oikopleura dioica</name>
    <name type="common">Tunicate</name>
    <dbReference type="NCBI Taxonomy" id="34765"/>
    <lineage>
        <taxon>Eukaryota</taxon>
        <taxon>Metazoa</taxon>
        <taxon>Chordata</taxon>
        <taxon>Tunicata</taxon>
        <taxon>Appendicularia</taxon>
        <taxon>Copelata</taxon>
        <taxon>Oikopleuridae</taxon>
        <taxon>Oikopleura</taxon>
    </lineage>
</organism>
<sequence length="565" mass="63565">MTRPNDGQWAWTRYRGSPRLWEILYHEDPHHHLVDPRGPRQAETEVKTPAIGEIPASLIDPTNARQDSALVQQRVAHDSELYNLVFGRLTQRPASPDTDFLDRDGNSTLDLRYRTAPMHDFKPHVEADPKDKLHFDVLNETQLQLYLSADDKAKRTQNWYRAGYCYSEFHNAELRKMSGDLTASDHQGLEYNLRLRILENQQGPPGELFTPEEIQICEYIIEALMSSMDPRSRHFRCDLLKLNSKNNFSLQSFGMQALTGTRVYRDNQGELRNESPNEIALRLSKFGNLVPLQAHRNIFRKVMGKDQSLTVDDYLLNPIDAARLGTFLLIMPKYERDLVILQGVYGGSTHGTIMATLTEQKRPYKSSEFCVSSSGIPTSASTDNAVRAAQQSLTRLSDHARRNPSSTIVVYKAAHHGLPVLAETPDIAPALSTDAESTISASLESVNISDVDSLPSDPSVVTDYSAYDDLDEACPNVRTENLPLRQYSSWVYLLQRSRSETHESMDCSSLNASTPPRHAAVPAYETPVIEGCPTDPRESNSYAYDVTQEPSDNSFICIGQAGYQR</sequence>
<proteinExistence type="predicted"/>
<reference evidence="1" key="1">
    <citation type="journal article" date="2010" name="Science">
        <title>Plasticity of animal genome architecture unmasked by rapid evolution of a pelagic tunicate.</title>
        <authorList>
            <person name="Denoeud F."/>
            <person name="Henriet S."/>
            <person name="Mungpakdee S."/>
            <person name="Aury J.M."/>
            <person name="Da Silva C."/>
            <person name="Brinkmann H."/>
            <person name="Mikhaleva J."/>
            <person name="Olsen L.C."/>
            <person name="Jubin C."/>
            <person name="Canestro C."/>
            <person name="Bouquet J.M."/>
            <person name="Danks G."/>
            <person name="Poulain J."/>
            <person name="Campsteijn C."/>
            <person name="Adamski M."/>
            <person name="Cross I."/>
            <person name="Yadetie F."/>
            <person name="Muffato M."/>
            <person name="Louis A."/>
            <person name="Butcher S."/>
            <person name="Tsagkogeorga G."/>
            <person name="Konrad A."/>
            <person name="Singh S."/>
            <person name="Jensen M.F."/>
            <person name="Cong E.H."/>
            <person name="Eikeseth-Otteraa H."/>
            <person name="Noel B."/>
            <person name="Anthouard V."/>
            <person name="Porcel B.M."/>
            <person name="Kachouri-Lafond R."/>
            <person name="Nishino A."/>
            <person name="Ugolini M."/>
            <person name="Chourrout P."/>
            <person name="Nishida H."/>
            <person name="Aasland R."/>
            <person name="Huzurbazar S."/>
            <person name="Westhof E."/>
            <person name="Delsuc F."/>
            <person name="Lehrach H."/>
            <person name="Reinhardt R."/>
            <person name="Weissenbach J."/>
            <person name="Roy S.W."/>
            <person name="Artiguenave F."/>
            <person name="Postlethwait J.H."/>
            <person name="Manak J.R."/>
            <person name="Thompson E.M."/>
            <person name="Jaillon O."/>
            <person name="Du Pasquier L."/>
            <person name="Boudinot P."/>
            <person name="Liberles D.A."/>
            <person name="Volff J.N."/>
            <person name="Philippe H."/>
            <person name="Lenhard B."/>
            <person name="Roest Crollius H."/>
            <person name="Wincker P."/>
            <person name="Chourrout D."/>
        </authorList>
    </citation>
    <scope>NUCLEOTIDE SEQUENCE [LARGE SCALE GENOMIC DNA]</scope>
</reference>
<evidence type="ECO:0000313" key="1">
    <source>
        <dbReference type="EMBL" id="CBY39639.1"/>
    </source>
</evidence>
<dbReference type="AlphaFoldDB" id="E4YW04"/>